<organism evidence="5 6">
    <name type="scientific">Faecalibaculum rodentium</name>
    <dbReference type="NCBI Taxonomy" id="1702221"/>
    <lineage>
        <taxon>Bacteria</taxon>
        <taxon>Bacillati</taxon>
        <taxon>Bacillota</taxon>
        <taxon>Erysipelotrichia</taxon>
        <taxon>Erysipelotrichales</taxon>
        <taxon>Erysipelotrichaceae</taxon>
        <taxon>Faecalibaculum</taxon>
    </lineage>
</organism>
<dbReference type="Proteomes" id="UP000069771">
    <property type="component" value="Chromosome"/>
</dbReference>
<dbReference type="OrthoDB" id="9795776at2"/>
<dbReference type="REBASE" id="139407">
    <property type="entry name" value="S2.Fro17ORF19390P"/>
</dbReference>
<dbReference type="EMBL" id="CP011391">
    <property type="protein sequence ID" value="AMK55074.1"/>
    <property type="molecule type" value="Genomic_DNA"/>
</dbReference>
<evidence type="ECO:0000256" key="2">
    <source>
        <dbReference type="ARBA" id="ARBA00022747"/>
    </source>
</evidence>
<name>A0A140DWP7_9FIRM</name>
<dbReference type="Pfam" id="PF01420">
    <property type="entry name" value="Methylase_S"/>
    <property type="match status" value="2"/>
</dbReference>
<evidence type="ECO:0000313" key="6">
    <source>
        <dbReference type="Proteomes" id="UP000069771"/>
    </source>
</evidence>
<keyword evidence="6" id="KW-1185">Reference proteome</keyword>
<dbReference type="STRING" id="1702221.AALO17_19400"/>
<evidence type="ECO:0000313" key="5">
    <source>
        <dbReference type="EMBL" id="AMK55074.1"/>
    </source>
</evidence>
<dbReference type="PANTHER" id="PTHR30408:SF13">
    <property type="entry name" value="TYPE I RESTRICTION ENZYME HINDI SPECIFICITY SUBUNIT"/>
    <property type="match status" value="1"/>
</dbReference>
<gene>
    <name evidence="5" type="ORF">AALO17_19400</name>
</gene>
<protein>
    <recommendedName>
        <fullName evidence="4">Type I restriction modification DNA specificity domain-containing protein</fullName>
    </recommendedName>
</protein>
<dbReference type="InterPro" id="IPR044946">
    <property type="entry name" value="Restrct_endonuc_typeI_TRD_sf"/>
</dbReference>
<dbReference type="PANTHER" id="PTHR30408">
    <property type="entry name" value="TYPE-1 RESTRICTION ENZYME ECOKI SPECIFICITY PROTEIN"/>
    <property type="match status" value="1"/>
</dbReference>
<comment type="similarity">
    <text evidence="1">Belongs to the type-I restriction system S methylase family.</text>
</comment>
<feature type="domain" description="Type I restriction modification DNA specificity" evidence="4">
    <location>
        <begin position="15"/>
        <end position="192"/>
    </location>
</feature>
<dbReference type="RefSeq" id="WP_067558295.1">
    <property type="nucleotide sequence ID" value="NZ_CP011391.1"/>
</dbReference>
<dbReference type="GO" id="GO:0003677">
    <property type="term" value="F:DNA binding"/>
    <property type="evidence" value="ECO:0007669"/>
    <property type="project" value="UniProtKB-KW"/>
</dbReference>
<dbReference type="GeneID" id="78478552"/>
<keyword evidence="2" id="KW-0680">Restriction system</keyword>
<evidence type="ECO:0000256" key="1">
    <source>
        <dbReference type="ARBA" id="ARBA00010923"/>
    </source>
</evidence>
<dbReference type="PATRIC" id="fig|1702221.3.peg.1890"/>
<dbReference type="AlphaFoldDB" id="A0A140DWP7"/>
<keyword evidence="3" id="KW-0238">DNA-binding</keyword>
<dbReference type="KEGG" id="fro:AALO17_19400"/>
<dbReference type="Gene3D" id="3.90.220.20">
    <property type="entry name" value="DNA methylase specificity domains"/>
    <property type="match status" value="2"/>
</dbReference>
<dbReference type="GO" id="GO:0009307">
    <property type="term" value="P:DNA restriction-modification system"/>
    <property type="evidence" value="ECO:0007669"/>
    <property type="project" value="UniProtKB-KW"/>
</dbReference>
<dbReference type="InterPro" id="IPR000055">
    <property type="entry name" value="Restrct_endonuc_typeI_TRD"/>
</dbReference>
<dbReference type="CDD" id="cd17273">
    <property type="entry name" value="RMtype1_S_EcoJA69PI-TRD1-CR1_like"/>
    <property type="match status" value="1"/>
</dbReference>
<dbReference type="Gene3D" id="1.10.287.1120">
    <property type="entry name" value="Bipartite methylase S protein"/>
    <property type="match status" value="1"/>
</dbReference>
<proteinExistence type="inferred from homology"/>
<reference evidence="5 6" key="1">
    <citation type="journal article" date="2016" name="Gut Pathog.">
        <title>Whole genome sequencing of "Faecalibaculum rodentium" ALO17, isolated from C57BL/6J laboratory mouse feces.</title>
        <authorList>
            <person name="Lim S."/>
            <person name="Chang D.H."/>
            <person name="Ahn S."/>
            <person name="Kim B.C."/>
        </authorList>
    </citation>
    <scope>NUCLEOTIDE SEQUENCE [LARGE SCALE GENOMIC DNA]</scope>
    <source>
        <strain evidence="5 6">Alo17</strain>
    </source>
</reference>
<dbReference type="InterPro" id="IPR052021">
    <property type="entry name" value="Type-I_RS_S_subunit"/>
</dbReference>
<evidence type="ECO:0000256" key="3">
    <source>
        <dbReference type="ARBA" id="ARBA00023125"/>
    </source>
</evidence>
<sequence length="407" mass="44798">MADNVPKIRFPGFTEPWEQRKLGEMASFAKGNGYTKADLSTEGKPIILYGRLYTDYETVFSSIDTRSGQKPGSLLSKGGEVVVPASGETADEIARASVVMPDGIILGGDLNVITPNQAINPVFLAIELSSGNLHKVLASKAQGKSVVHLHNSDLQTLDVVFPSLDEQSQIGLCFEEFDALITLHQRKLDDLKKFKSGLLQKMFPKAGETVPEVRFPEFTGDWEQRKLGELAEIVSGGTPATSNPEYWDGTINWYTPAEISEARYVYGSQKKITEVGLNNSSAKILPKDRTILFTSRAGIGKTAILKNDASTNQGFQSIVVKNNIDPEFVYSMSTQIKEKAERVAAGSTFSEISGKQLGKIILMIPGIKEQQRIGELFSIIDNLITLHQRKLDDLKKLKQGLLQQMFV</sequence>
<accession>A0A140DWP7</accession>
<evidence type="ECO:0000259" key="4">
    <source>
        <dbReference type="Pfam" id="PF01420"/>
    </source>
</evidence>
<feature type="domain" description="Type I restriction modification DNA specificity" evidence="4">
    <location>
        <begin position="221"/>
        <end position="395"/>
    </location>
</feature>
<dbReference type="SUPFAM" id="SSF116734">
    <property type="entry name" value="DNA methylase specificity domain"/>
    <property type="match status" value="2"/>
</dbReference>